<proteinExistence type="predicted"/>
<evidence type="ECO:0000313" key="1">
    <source>
        <dbReference type="EMBL" id="KAG1820912.1"/>
    </source>
</evidence>
<comment type="caution">
    <text evidence="1">The sequence shown here is derived from an EMBL/GenBank/DDBJ whole genome shotgun (WGS) entry which is preliminary data.</text>
</comment>
<reference evidence="1" key="1">
    <citation type="journal article" date="2020" name="New Phytol.">
        <title>Comparative genomics reveals dynamic genome evolution in host specialist ectomycorrhizal fungi.</title>
        <authorList>
            <person name="Lofgren L.A."/>
            <person name="Nguyen N.H."/>
            <person name="Vilgalys R."/>
            <person name="Ruytinx J."/>
            <person name="Liao H.L."/>
            <person name="Branco S."/>
            <person name="Kuo A."/>
            <person name="LaButti K."/>
            <person name="Lipzen A."/>
            <person name="Andreopoulos W."/>
            <person name="Pangilinan J."/>
            <person name="Riley R."/>
            <person name="Hundley H."/>
            <person name="Na H."/>
            <person name="Barry K."/>
            <person name="Grigoriev I.V."/>
            <person name="Stajich J.E."/>
            <person name="Kennedy P.G."/>
        </authorList>
    </citation>
    <scope>NUCLEOTIDE SEQUENCE</scope>
    <source>
        <strain evidence="1">MN1</strain>
    </source>
</reference>
<organism evidence="1 2">
    <name type="scientific">Suillus subaureus</name>
    <dbReference type="NCBI Taxonomy" id="48587"/>
    <lineage>
        <taxon>Eukaryota</taxon>
        <taxon>Fungi</taxon>
        <taxon>Dikarya</taxon>
        <taxon>Basidiomycota</taxon>
        <taxon>Agaricomycotina</taxon>
        <taxon>Agaricomycetes</taxon>
        <taxon>Agaricomycetidae</taxon>
        <taxon>Boletales</taxon>
        <taxon>Suillineae</taxon>
        <taxon>Suillaceae</taxon>
        <taxon>Suillus</taxon>
    </lineage>
</organism>
<dbReference type="EMBL" id="JABBWG010000007">
    <property type="protein sequence ID" value="KAG1820912.1"/>
    <property type="molecule type" value="Genomic_DNA"/>
</dbReference>
<dbReference type="RefSeq" id="XP_041195979.1">
    <property type="nucleotide sequence ID" value="XM_041329184.1"/>
</dbReference>
<feature type="non-terminal residue" evidence="1">
    <location>
        <position position="1"/>
    </location>
</feature>
<dbReference type="GeneID" id="64623201"/>
<feature type="non-terminal residue" evidence="1">
    <location>
        <position position="53"/>
    </location>
</feature>
<dbReference type="SUPFAM" id="SSF56219">
    <property type="entry name" value="DNase I-like"/>
    <property type="match status" value="1"/>
</dbReference>
<evidence type="ECO:0000313" key="2">
    <source>
        <dbReference type="Proteomes" id="UP000807769"/>
    </source>
</evidence>
<gene>
    <name evidence="1" type="ORF">BJ212DRAFT_1208188</name>
</gene>
<dbReference type="OrthoDB" id="2840473at2759"/>
<keyword evidence="2" id="KW-1185">Reference proteome</keyword>
<dbReference type="InterPro" id="IPR036691">
    <property type="entry name" value="Endo/exonu/phosph_ase_sf"/>
</dbReference>
<accession>A0A9P7EG48</accession>
<sequence>IWQQNLNNSRTAQESLLNGPTALRWDILTLQECCSNKLCNTRSTRKWHTVYPT</sequence>
<dbReference type="Proteomes" id="UP000807769">
    <property type="component" value="Unassembled WGS sequence"/>
</dbReference>
<dbReference type="AlphaFoldDB" id="A0A9P7EG48"/>
<protein>
    <submittedName>
        <fullName evidence="1">Uncharacterized protein</fullName>
    </submittedName>
</protein>
<name>A0A9P7EG48_9AGAM</name>